<comment type="similarity">
    <text evidence="1">Belongs to the peptidase S33 family.</text>
</comment>
<reference evidence="6 7" key="1">
    <citation type="submission" date="2019-12" db="EMBL/GenBank/DDBJ databases">
        <title>Whole genome sequencing of endophytic Actinobacterium Micromonospora sp. MPMI6T.</title>
        <authorList>
            <person name="Evv R."/>
            <person name="Podile A.R."/>
        </authorList>
    </citation>
    <scope>NUCLEOTIDE SEQUENCE [LARGE SCALE GENOMIC DNA]</scope>
    <source>
        <strain evidence="6 7">MPMI6</strain>
    </source>
</reference>
<dbReference type="Pfam" id="PF00561">
    <property type="entry name" value="Abhydrolase_1"/>
    <property type="match status" value="1"/>
</dbReference>
<keyword evidence="7" id="KW-1185">Reference proteome</keyword>
<accession>A0ABS3VY60</accession>
<feature type="region of interest" description="Disordered" evidence="4">
    <location>
        <begin position="14"/>
        <end position="35"/>
    </location>
</feature>
<organism evidence="6 7">
    <name type="scientific">Micromonospora echinofusca</name>
    <dbReference type="NCBI Taxonomy" id="47858"/>
    <lineage>
        <taxon>Bacteria</taxon>
        <taxon>Bacillati</taxon>
        <taxon>Actinomycetota</taxon>
        <taxon>Actinomycetes</taxon>
        <taxon>Micromonosporales</taxon>
        <taxon>Micromonosporaceae</taxon>
        <taxon>Micromonospora</taxon>
    </lineage>
</organism>
<feature type="domain" description="AB hydrolase-1" evidence="5">
    <location>
        <begin position="109"/>
        <end position="489"/>
    </location>
</feature>
<evidence type="ECO:0000256" key="2">
    <source>
        <dbReference type="ARBA" id="ARBA00022729"/>
    </source>
</evidence>
<evidence type="ECO:0000256" key="3">
    <source>
        <dbReference type="ARBA" id="ARBA00022801"/>
    </source>
</evidence>
<evidence type="ECO:0000313" key="7">
    <source>
        <dbReference type="Proteomes" id="UP000823521"/>
    </source>
</evidence>
<gene>
    <name evidence="6" type="ORF">GSF22_26345</name>
</gene>
<dbReference type="SUPFAM" id="SSF53474">
    <property type="entry name" value="alpha/beta-Hydrolases"/>
    <property type="match status" value="1"/>
</dbReference>
<proteinExistence type="inferred from homology"/>
<evidence type="ECO:0000256" key="4">
    <source>
        <dbReference type="SAM" id="MobiDB-lite"/>
    </source>
</evidence>
<keyword evidence="2" id="KW-0732">Signal</keyword>
<dbReference type="InterPro" id="IPR029058">
    <property type="entry name" value="AB_hydrolase_fold"/>
</dbReference>
<name>A0ABS3VY60_MICEH</name>
<sequence>MAVVVAGAGCTLPAFAPRTDGEGDRAAPVGTAPDWRPCPETARELVGRTAPDMRYDCATVAVPRNWAASSAPGAGPTAGASALPGAGETFEIALLRARSTRQRDRIGSLVINPGGPGGSGVDTAVYLSFPPELGGLPARVTERFDIVGFDPRGVARSSPVKCISDADLDATFGADPDPVDQAAFDETVALNQRIGAACGAKYGAQLPLYATVQAARDMDAVRAAVGDEKLTYLGYSYGTLLGATYAQLYPRNVRAFVLDGAIDPAQDYVAGSESQAKGFERAFDNFTRWCAADSGACPIAPDARRTLTDALAKAEVSPARGADGREATPGWIFYAVISSLYSEAQWAELARALDRLAGGDPQGVFRLADAYAGRDADGHYSNLFDANLAVNCADTADRPDVARIRALQSQWRQRYPLFGPALAVGLLSCTTWPARPDPYPTGPATGAPPILVVGTTGDPATPYEQTPKLAAMLGVGQVLTWEGEGHTAYPQTPCVTSAVDAYLVGLTVPPAGQRCPPR</sequence>
<dbReference type="Gene3D" id="3.40.50.1820">
    <property type="entry name" value="alpha/beta hydrolase"/>
    <property type="match status" value="1"/>
</dbReference>
<dbReference type="PANTHER" id="PTHR43248">
    <property type="entry name" value="2-SUCCINYL-6-HYDROXY-2,4-CYCLOHEXADIENE-1-CARBOXYLATE SYNTHASE"/>
    <property type="match status" value="1"/>
</dbReference>
<dbReference type="InterPro" id="IPR051601">
    <property type="entry name" value="Serine_prot/Carboxylest_S33"/>
</dbReference>
<protein>
    <submittedName>
        <fullName evidence="6">Alpha/beta fold hydrolase</fullName>
    </submittedName>
</protein>
<dbReference type="RefSeq" id="WP_208816453.1">
    <property type="nucleotide sequence ID" value="NZ_WVUH01000307.1"/>
</dbReference>
<dbReference type="PANTHER" id="PTHR43248:SF29">
    <property type="entry name" value="TRIPEPTIDYL AMINOPEPTIDASE"/>
    <property type="match status" value="1"/>
</dbReference>
<dbReference type="InterPro" id="IPR000073">
    <property type="entry name" value="AB_hydrolase_1"/>
</dbReference>
<comment type="caution">
    <text evidence="6">The sequence shown here is derived from an EMBL/GenBank/DDBJ whole genome shotgun (WGS) entry which is preliminary data.</text>
</comment>
<dbReference type="GO" id="GO:0016787">
    <property type="term" value="F:hydrolase activity"/>
    <property type="evidence" value="ECO:0007669"/>
    <property type="project" value="UniProtKB-KW"/>
</dbReference>
<evidence type="ECO:0000256" key="1">
    <source>
        <dbReference type="ARBA" id="ARBA00010088"/>
    </source>
</evidence>
<dbReference type="Proteomes" id="UP000823521">
    <property type="component" value="Unassembled WGS sequence"/>
</dbReference>
<evidence type="ECO:0000313" key="6">
    <source>
        <dbReference type="EMBL" id="MBO4209484.1"/>
    </source>
</evidence>
<evidence type="ECO:0000259" key="5">
    <source>
        <dbReference type="Pfam" id="PF00561"/>
    </source>
</evidence>
<keyword evidence="3 6" id="KW-0378">Hydrolase</keyword>
<dbReference type="EMBL" id="WVUH01000307">
    <property type="protein sequence ID" value="MBO4209484.1"/>
    <property type="molecule type" value="Genomic_DNA"/>
</dbReference>